<dbReference type="Pfam" id="PF17389">
    <property type="entry name" value="Bac_rhamnosid6H"/>
    <property type="match status" value="1"/>
</dbReference>
<dbReference type="Gene3D" id="1.50.10.10">
    <property type="match status" value="1"/>
</dbReference>
<sequence>MINPESKVKVNGSGKDINLLKHTWKAQWITHPSESTLDYGVFLFRHVFTLEKNISEFIIFVSADNRYRLFVNGERVCYGPSIGDTAHQRYETLDIADQLNVGKNVIAAEVVNFGEYRSVSQVTYQTAFILQADRNLNIDINTGSADWKVIKNHAFSPINITSEMMNAYYAAGPRDRVDDSKYPWGWNQLKFNDHNWLCPKSTTTEFAVGRGFLYGGAWHLVPRTIPFMEEKVERFPEIIRVSGIEKNDDFLNNKASIIPKNSKIKILIDQKHHTTGYPELTYSHGKDSEIKITYAEALVKDSNPDETVSDGNLNLVDLKGNRNDFKGKSIFGYYDVICPNGGKNRFYKPLSRRTYRFVELEITTKEEPLVLEDYHGVFTGYPFEEKAKVETGDPFLSKIWDAAWRTLRNSADEMYYDSYYENLQYIGDTKIASLISIYVSGDDRLMRKAIQQFDDSRTSEGLTQSRYPSNIIQIIPPFSLIWVDMIYDYFMYRNDPEFLRQFIPGIKSVIDWFASRVDETGMITNLKWWNFTDWTTDFPSGIPQGSDDGYSANIALQFAKTLDHAQAVFSYFNLEQEVNAYQILSKRIKKSVLDRCFDTKKGLIAETPDKKEFSQHTNILGILTDTFKQDVQSDIMKKVLEDETLFQATIYFKFYVFRALQKVGLGDMYFDLLGSWRGMIDDGMTTYGETDINPRSECHAWSSSPNFDFIHTVAGIYPGEHSFKSVIIEPNLGRLNKLEVQFPHPQGMIVVRYATNDNKINAEVSMPKDLTGEFKWKGKSVALAEGKQTISL</sequence>
<organism evidence="4 5">
    <name type="scientific">Winogradskyella thalassocola</name>
    <dbReference type="NCBI Taxonomy" id="262004"/>
    <lineage>
        <taxon>Bacteria</taxon>
        <taxon>Pseudomonadati</taxon>
        <taxon>Bacteroidota</taxon>
        <taxon>Flavobacteriia</taxon>
        <taxon>Flavobacteriales</taxon>
        <taxon>Flavobacteriaceae</taxon>
        <taxon>Winogradskyella</taxon>
    </lineage>
</organism>
<reference evidence="5" key="1">
    <citation type="submission" date="2016-10" db="EMBL/GenBank/DDBJ databases">
        <authorList>
            <person name="Varghese N."/>
            <person name="Submissions S."/>
        </authorList>
    </citation>
    <scope>NUCLEOTIDE SEQUENCE [LARGE SCALE GENOMIC DNA]</scope>
    <source>
        <strain evidence="5">DSM 15363</strain>
    </source>
</reference>
<gene>
    <name evidence="4" type="ORF">SAMN04489796_101567</name>
</gene>
<dbReference type="AlphaFoldDB" id="A0A1G7X1I4"/>
<evidence type="ECO:0000313" key="4">
    <source>
        <dbReference type="EMBL" id="SDG78053.1"/>
    </source>
</evidence>
<dbReference type="PANTHER" id="PTHR34987">
    <property type="entry name" value="C, PUTATIVE (AFU_ORTHOLOGUE AFUA_3G02880)-RELATED"/>
    <property type="match status" value="1"/>
</dbReference>
<dbReference type="PANTHER" id="PTHR34987:SF2">
    <property type="entry name" value="B, PUTATIVE (AFU_ORTHOLOGUE AFUA_7G05040)-RELATED"/>
    <property type="match status" value="1"/>
</dbReference>
<protein>
    <submittedName>
        <fullName evidence="4">Alpha-L-rhamnosidase N-terminal domain-containing protein</fullName>
    </submittedName>
</protein>
<dbReference type="Gene3D" id="2.60.420.10">
    <property type="entry name" value="Maltose phosphorylase, domain 3"/>
    <property type="match status" value="1"/>
</dbReference>
<evidence type="ECO:0000313" key="5">
    <source>
        <dbReference type="Proteomes" id="UP000199492"/>
    </source>
</evidence>
<dbReference type="STRING" id="262004.SAMN04489796_101567"/>
<dbReference type="EMBL" id="FNCZ01000001">
    <property type="protein sequence ID" value="SDG78053.1"/>
    <property type="molecule type" value="Genomic_DNA"/>
</dbReference>
<dbReference type="Pfam" id="PF17390">
    <property type="entry name" value="Bac_rhamnosid_C"/>
    <property type="match status" value="1"/>
</dbReference>
<dbReference type="Pfam" id="PF08531">
    <property type="entry name" value="Bac_rhamnosid_N"/>
    <property type="match status" value="1"/>
</dbReference>
<dbReference type="InterPro" id="IPR012341">
    <property type="entry name" value="6hp_glycosidase-like_sf"/>
</dbReference>
<proteinExistence type="predicted"/>
<feature type="domain" description="Alpha-L-rhamnosidase C-terminal" evidence="3">
    <location>
        <begin position="715"/>
        <end position="775"/>
    </location>
</feature>
<feature type="domain" description="Bacterial alpha-L-rhamnosidase N-terminal" evidence="1">
    <location>
        <begin position="53"/>
        <end position="197"/>
    </location>
</feature>
<dbReference type="Proteomes" id="UP000199492">
    <property type="component" value="Unassembled WGS sequence"/>
</dbReference>
<dbReference type="InterPro" id="IPR035396">
    <property type="entry name" value="Bac_rhamnosid6H"/>
</dbReference>
<evidence type="ECO:0000259" key="2">
    <source>
        <dbReference type="Pfam" id="PF17389"/>
    </source>
</evidence>
<name>A0A1G7X1I4_9FLAO</name>
<dbReference type="InterPro" id="IPR035398">
    <property type="entry name" value="Bac_rhamnosid_C"/>
</dbReference>
<keyword evidence="5" id="KW-1185">Reference proteome</keyword>
<dbReference type="InterPro" id="IPR013737">
    <property type="entry name" value="Bac_rhamnosid_N"/>
</dbReference>
<dbReference type="InterPro" id="IPR008928">
    <property type="entry name" value="6-hairpin_glycosidase_sf"/>
</dbReference>
<dbReference type="GO" id="GO:0005975">
    <property type="term" value="P:carbohydrate metabolic process"/>
    <property type="evidence" value="ECO:0007669"/>
    <property type="project" value="InterPro"/>
</dbReference>
<dbReference type="Gene3D" id="2.60.120.260">
    <property type="entry name" value="Galactose-binding domain-like"/>
    <property type="match status" value="2"/>
</dbReference>
<evidence type="ECO:0000259" key="1">
    <source>
        <dbReference type="Pfam" id="PF08531"/>
    </source>
</evidence>
<accession>A0A1G7X1I4</accession>
<feature type="domain" description="Alpha-L-rhamnosidase six-hairpin glycosidase" evidence="2">
    <location>
        <begin position="385"/>
        <end position="704"/>
    </location>
</feature>
<dbReference type="SUPFAM" id="SSF48208">
    <property type="entry name" value="Six-hairpin glycosidases"/>
    <property type="match status" value="1"/>
</dbReference>
<dbReference type="SUPFAM" id="SSF49785">
    <property type="entry name" value="Galactose-binding domain-like"/>
    <property type="match status" value="1"/>
</dbReference>
<dbReference type="InterPro" id="IPR008979">
    <property type="entry name" value="Galactose-bd-like_sf"/>
</dbReference>
<evidence type="ECO:0000259" key="3">
    <source>
        <dbReference type="Pfam" id="PF17390"/>
    </source>
</evidence>